<reference evidence="3 4" key="1">
    <citation type="submission" date="2018-08" db="EMBL/GenBank/DDBJ databases">
        <title>Vibrio isolated from the Eastern China Marginal Seas.</title>
        <authorList>
            <person name="Li Y."/>
        </authorList>
    </citation>
    <scope>NUCLEOTIDE SEQUENCE [LARGE SCALE GENOMIC DNA]</scope>
    <source>
        <strain evidence="3 4">BEI233</strain>
    </source>
</reference>
<evidence type="ECO:0000313" key="4">
    <source>
        <dbReference type="Proteomes" id="UP000273252"/>
    </source>
</evidence>
<feature type="compositionally biased region" description="Basic and acidic residues" evidence="1">
    <location>
        <begin position="242"/>
        <end position="258"/>
    </location>
</feature>
<organism evidence="3 4">
    <name type="scientific">Vibrio sinensis</name>
    <dbReference type="NCBI Taxonomy" id="2302434"/>
    <lineage>
        <taxon>Bacteria</taxon>
        <taxon>Pseudomonadati</taxon>
        <taxon>Pseudomonadota</taxon>
        <taxon>Gammaproteobacteria</taxon>
        <taxon>Vibrionales</taxon>
        <taxon>Vibrionaceae</taxon>
        <taxon>Vibrio</taxon>
    </lineage>
</organism>
<dbReference type="OrthoDB" id="5860648at2"/>
<comment type="caution">
    <text evidence="3">The sequence shown here is derived from an EMBL/GenBank/DDBJ whole genome shotgun (WGS) entry which is preliminary data.</text>
</comment>
<evidence type="ECO:0000256" key="2">
    <source>
        <dbReference type="SAM" id="SignalP"/>
    </source>
</evidence>
<sequence>MRVLIYFFVLSLSIFSYSANAEKLMRSNSSNGSRHPCPVKVGDVFSSSSFDAYCVGAQISSNNYVSSTSCSPDYTGKRGSCFMYHTSGANSSVFTWSYYSCPAGTVFNPETNECGSICESLAGNIKKDHKWDYFKYGDSPTFCSQGCALKPTGLSLCFMNSGSCNGDIKITGEPCDVDGTEAGGSVPDEIPQGCELIGGKYVCPEDTNGDGEPDAGSPLDPDAECGYDGNDQFNCSGGSFADPDHEMTDPTKPLDPETSKPITPSTGGSLDVETPSDPTLQSGVSEQVKLLNEQINKLLSGLNKDNNENFKDVINELTDSNTFNQHQLDAIVGGTNKQIEIWNELKALEIQSTNDMVSAINKLDDYDEFYHGQQMAMQKSLIQAIQGLASSGGGDGGEDGNGVGKDVSGILDALTKTDATGLVNGEPCKGGACPVTYVSQHDNESLKNMVTTRLVATKDTIYGGILDSFGNVDLSNASRPSFTLDMSGFGFGVYDLNDYTDFSYVFLFIRVCMLFTAAMTCRRLIFGG</sequence>
<evidence type="ECO:0008006" key="5">
    <source>
        <dbReference type="Google" id="ProtNLM"/>
    </source>
</evidence>
<dbReference type="RefSeq" id="WP_120030130.1">
    <property type="nucleotide sequence ID" value="NZ_QVMU01000004.1"/>
</dbReference>
<feature type="region of interest" description="Disordered" evidence="1">
    <location>
        <begin position="205"/>
        <end position="279"/>
    </location>
</feature>
<dbReference type="EMBL" id="QVMU01000004">
    <property type="protein sequence ID" value="RJX72806.1"/>
    <property type="molecule type" value="Genomic_DNA"/>
</dbReference>
<gene>
    <name evidence="3" type="ORF">DZ860_06515</name>
</gene>
<protein>
    <recommendedName>
        <fullName evidence="5">Chitin-binding type-2 domain-containing protein</fullName>
    </recommendedName>
</protein>
<evidence type="ECO:0000313" key="3">
    <source>
        <dbReference type="EMBL" id="RJX72806.1"/>
    </source>
</evidence>
<feature type="signal peptide" evidence="2">
    <location>
        <begin position="1"/>
        <end position="21"/>
    </location>
</feature>
<name>A0A3A6QQC5_9VIBR</name>
<accession>A0A3A6QQC5</accession>
<dbReference type="AlphaFoldDB" id="A0A3A6QQC5"/>
<dbReference type="Proteomes" id="UP000273252">
    <property type="component" value="Unassembled WGS sequence"/>
</dbReference>
<feature type="chain" id="PRO_5017239341" description="Chitin-binding type-2 domain-containing protein" evidence="2">
    <location>
        <begin position="22"/>
        <end position="528"/>
    </location>
</feature>
<keyword evidence="2" id="KW-0732">Signal</keyword>
<keyword evidence="4" id="KW-1185">Reference proteome</keyword>
<proteinExistence type="predicted"/>
<evidence type="ECO:0000256" key="1">
    <source>
        <dbReference type="SAM" id="MobiDB-lite"/>
    </source>
</evidence>